<dbReference type="Proteomes" id="UP000257988">
    <property type="component" value="Segment"/>
</dbReference>
<proteinExistence type="predicted"/>
<dbReference type="EMBL" id="KU885990">
    <property type="protein sequence ID" value="ANJ20856.1"/>
    <property type="molecule type" value="Genomic_DNA"/>
</dbReference>
<reference evidence="1 2" key="1">
    <citation type="journal article" date="2016" name="Curr. Microbiol.">
        <title>Characterization and Complete Genome Sequences of Three N4-Like Roseobacter Phages Isolated from the South China Sea.</title>
        <authorList>
            <person name="Li B."/>
            <person name="Zhang S."/>
            <person name="Long L."/>
            <person name="Huang S."/>
        </authorList>
    </citation>
    <scope>NUCLEOTIDE SEQUENCE [LARGE SCALE GENOMIC DNA]</scope>
</reference>
<organism evidence="1 2">
    <name type="scientific">Roseobacter phage RD-1410Ws-07</name>
    <dbReference type="NCBI Taxonomy" id="1815985"/>
    <lineage>
        <taxon>Viruses</taxon>
        <taxon>Duplodnaviria</taxon>
        <taxon>Heunggongvirae</taxon>
        <taxon>Uroviricota</taxon>
        <taxon>Caudoviricetes</taxon>
        <taxon>Schitoviridae</taxon>
        <taxon>Rhodovirinae</taxon>
        <taxon>Sanyabayvirus</taxon>
        <taxon>Sanyabayvirus DS1410Ws06</taxon>
    </lineage>
</organism>
<gene>
    <name evidence="1" type="ORF">RDp07_gp45</name>
</gene>
<name>A0A191VYS0_9CAUD</name>
<sequence length="102" mass="11673">MSSMEFFIGRFEEIDRDEINIEPEDTDDFYEEEERLGYHIVKVEGKLFKFWGIAELDEFGFNTTIPQQDGPLVVCYWYNGGAGLHEVVEAAIKETLNAGKGS</sequence>
<evidence type="ECO:0000313" key="2">
    <source>
        <dbReference type="Proteomes" id="UP000257988"/>
    </source>
</evidence>
<accession>A0A191VYS0</accession>
<protein>
    <submittedName>
        <fullName evidence="1">Uncharacterized protein</fullName>
    </submittedName>
</protein>
<evidence type="ECO:0000313" key="1">
    <source>
        <dbReference type="EMBL" id="ANJ20856.1"/>
    </source>
</evidence>